<evidence type="ECO:0000313" key="1">
    <source>
        <dbReference type="EMBL" id="KAG0488393.1"/>
    </source>
</evidence>
<gene>
    <name evidence="2" type="ORF">HPP92_006969</name>
    <name evidence="1" type="ORF">HPP92_007204</name>
</gene>
<evidence type="ECO:0000313" key="2">
    <source>
        <dbReference type="EMBL" id="KAG0490106.1"/>
    </source>
</evidence>
<dbReference type="EMBL" id="JADCNM010000003">
    <property type="protein sequence ID" value="KAG0490106.1"/>
    <property type="molecule type" value="Genomic_DNA"/>
</dbReference>
<keyword evidence="3" id="KW-1185">Reference proteome</keyword>
<name>A0A835VBF2_VANPL</name>
<proteinExistence type="predicted"/>
<comment type="caution">
    <text evidence="2">The sequence shown here is derived from an EMBL/GenBank/DDBJ whole genome shotgun (WGS) entry which is preliminary data.</text>
</comment>
<dbReference type="Proteomes" id="UP000639772">
    <property type="component" value="Chromosome 3"/>
</dbReference>
<sequence length="158" mass="17831">MRWLQEGDSHTQFDQNFALKNRTQAMINELHDANGALDQRQRQKIHKKEDVEQELFFHCAIELKGRSYLPQETHSEVQFLLVFGLLSGTFLLLQLVRGDVIAPRTSTMCLDRAGLLEPSSGSLPPCSAQCLCPPPVPTCYPSWPSVPRGIRSTSQRLL</sequence>
<protein>
    <submittedName>
        <fullName evidence="2">Uncharacterized protein</fullName>
    </submittedName>
</protein>
<accession>A0A835VBF2</accession>
<dbReference type="Proteomes" id="UP000636800">
    <property type="component" value="Chromosome 3"/>
</dbReference>
<evidence type="ECO:0000313" key="4">
    <source>
        <dbReference type="Proteomes" id="UP000639772"/>
    </source>
</evidence>
<evidence type="ECO:0000313" key="3">
    <source>
        <dbReference type="Proteomes" id="UP000636800"/>
    </source>
</evidence>
<dbReference type="AlphaFoldDB" id="A0A835VBF2"/>
<dbReference type="EMBL" id="JADCNL010000003">
    <property type="protein sequence ID" value="KAG0488393.1"/>
    <property type="molecule type" value="Genomic_DNA"/>
</dbReference>
<reference evidence="3 4" key="1">
    <citation type="journal article" date="2020" name="Nat. Food">
        <title>A phased Vanilla planifolia genome enables genetic improvement of flavour and production.</title>
        <authorList>
            <person name="Hasing T."/>
            <person name="Tang H."/>
            <person name="Brym M."/>
            <person name="Khazi F."/>
            <person name="Huang T."/>
            <person name="Chambers A.H."/>
        </authorList>
    </citation>
    <scope>NUCLEOTIDE SEQUENCE [LARGE SCALE GENOMIC DNA]</scope>
    <source>
        <tissue evidence="2">Leaf</tissue>
    </source>
</reference>
<organism evidence="2 4">
    <name type="scientific">Vanilla planifolia</name>
    <name type="common">Vanilla</name>
    <dbReference type="NCBI Taxonomy" id="51239"/>
    <lineage>
        <taxon>Eukaryota</taxon>
        <taxon>Viridiplantae</taxon>
        <taxon>Streptophyta</taxon>
        <taxon>Embryophyta</taxon>
        <taxon>Tracheophyta</taxon>
        <taxon>Spermatophyta</taxon>
        <taxon>Magnoliopsida</taxon>
        <taxon>Liliopsida</taxon>
        <taxon>Asparagales</taxon>
        <taxon>Orchidaceae</taxon>
        <taxon>Vanilloideae</taxon>
        <taxon>Vanilleae</taxon>
        <taxon>Vanilla</taxon>
    </lineage>
</organism>